<proteinExistence type="predicted"/>
<dbReference type="OrthoDB" id="8224553at2"/>
<gene>
    <name evidence="1" type="ORF">CAK95_02065</name>
</gene>
<dbReference type="InterPro" id="IPR029058">
    <property type="entry name" value="AB_hydrolase_fold"/>
</dbReference>
<protein>
    <submittedName>
        <fullName evidence="1">Uncharacterized protein</fullName>
    </submittedName>
</protein>
<dbReference type="EMBL" id="CP021112">
    <property type="protein sequence ID" value="ARP97997.1"/>
    <property type="molecule type" value="Genomic_DNA"/>
</dbReference>
<dbReference type="KEGG" id="psin:CAK95_02065"/>
<dbReference type="RefSeq" id="WP_086086314.1">
    <property type="nucleotide sequence ID" value="NZ_CP021112.1"/>
</dbReference>
<dbReference type="Gene3D" id="3.40.50.1820">
    <property type="entry name" value="alpha/beta hydrolase"/>
    <property type="match status" value="1"/>
</dbReference>
<reference evidence="1 2" key="1">
    <citation type="submission" date="2017-05" db="EMBL/GenBank/DDBJ databases">
        <title>Full genome sequence of Pseudorhodoplanes sinuspersici.</title>
        <authorList>
            <person name="Dastgheib S.M.M."/>
            <person name="Shavandi M."/>
            <person name="Tirandaz H."/>
        </authorList>
    </citation>
    <scope>NUCLEOTIDE SEQUENCE [LARGE SCALE GENOMIC DNA]</scope>
    <source>
        <strain evidence="1 2">RIPI110</strain>
    </source>
</reference>
<accession>A0A1W6ZL81</accession>
<dbReference type="AlphaFoldDB" id="A0A1W6ZL81"/>
<evidence type="ECO:0000313" key="2">
    <source>
        <dbReference type="Proteomes" id="UP000194137"/>
    </source>
</evidence>
<dbReference type="SUPFAM" id="SSF53474">
    <property type="entry name" value="alpha/beta-Hydrolases"/>
    <property type="match status" value="1"/>
</dbReference>
<name>A0A1W6ZL81_9HYPH</name>
<keyword evidence="2" id="KW-1185">Reference proteome</keyword>
<organism evidence="1 2">
    <name type="scientific">Pseudorhodoplanes sinuspersici</name>
    <dbReference type="NCBI Taxonomy" id="1235591"/>
    <lineage>
        <taxon>Bacteria</taxon>
        <taxon>Pseudomonadati</taxon>
        <taxon>Pseudomonadota</taxon>
        <taxon>Alphaproteobacteria</taxon>
        <taxon>Hyphomicrobiales</taxon>
        <taxon>Pseudorhodoplanes</taxon>
    </lineage>
</organism>
<dbReference type="Proteomes" id="UP000194137">
    <property type="component" value="Chromosome"/>
</dbReference>
<evidence type="ECO:0000313" key="1">
    <source>
        <dbReference type="EMBL" id="ARP97997.1"/>
    </source>
</evidence>
<sequence length="170" mass="18487">MIRAALAFLAVLIATPAAAQVKPTAVLLNGLAMYQPNSMTPLAPLADDLRRQGWRVIMDTHFMMRADDEEPVVIIGHSAGGGKALEFAARQKERTLFEPTVITLDAAPAWRCPVKTCINLKTPFYPPVAGAMNIDAGRLSNPLLPHVTVALSEAARRIILRETARLLPKK</sequence>